<dbReference type="GO" id="GO:0000981">
    <property type="term" value="F:DNA-binding transcription factor activity, RNA polymerase II-specific"/>
    <property type="evidence" value="ECO:0007669"/>
    <property type="project" value="InterPro"/>
</dbReference>
<evidence type="ECO:0000256" key="2">
    <source>
        <dbReference type="ARBA" id="ARBA00023015"/>
    </source>
</evidence>
<dbReference type="STRING" id="1399860.A0A2C5Y3R5"/>
<dbReference type="EMBL" id="NJET01000051">
    <property type="protein sequence ID" value="PHH63347.1"/>
    <property type="molecule type" value="Genomic_DNA"/>
</dbReference>
<dbReference type="InterPro" id="IPR001138">
    <property type="entry name" value="Zn2Cys6_DnaBD"/>
</dbReference>
<reference evidence="8 9" key="1">
    <citation type="submission" date="2017-06" db="EMBL/GenBank/DDBJ databases">
        <title>Ant-infecting Ophiocordyceps genomes reveal a high diversity of potential behavioral manipulation genes and a possible major role for enterotoxins.</title>
        <authorList>
            <person name="De Bekker C."/>
            <person name="Evans H.C."/>
            <person name="Brachmann A."/>
            <person name="Hughes D.P."/>
        </authorList>
    </citation>
    <scope>NUCLEOTIDE SEQUENCE [LARGE SCALE GENOMIC DNA]</scope>
    <source>
        <strain evidence="8 9">Map64</strain>
    </source>
</reference>
<dbReference type="InterPro" id="IPR036864">
    <property type="entry name" value="Zn2-C6_fun-type_DNA-bd_sf"/>
</dbReference>
<feature type="region of interest" description="Disordered" evidence="6">
    <location>
        <begin position="85"/>
        <end position="111"/>
    </location>
</feature>
<evidence type="ECO:0000256" key="1">
    <source>
        <dbReference type="ARBA" id="ARBA00004123"/>
    </source>
</evidence>
<evidence type="ECO:0000256" key="5">
    <source>
        <dbReference type="ARBA" id="ARBA00023242"/>
    </source>
</evidence>
<evidence type="ECO:0000313" key="9">
    <source>
        <dbReference type="Proteomes" id="UP000226192"/>
    </source>
</evidence>
<proteinExistence type="predicted"/>
<name>A0A2C5Y3R5_9HYPO</name>
<dbReference type="PROSITE" id="PS00463">
    <property type="entry name" value="ZN2_CY6_FUNGAL_1"/>
    <property type="match status" value="1"/>
</dbReference>
<evidence type="ECO:0000256" key="4">
    <source>
        <dbReference type="ARBA" id="ARBA00023163"/>
    </source>
</evidence>
<gene>
    <name evidence="8" type="ORF">CDD81_6044</name>
</gene>
<dbReference type="AlphaFoldDB" id="A0A2C5Y3R5"/>
<accession>A0A2C5Y3R5</accession>
<organism evidence="8 9">
    <name type="scientific">Ophiocordyceps australis</name>
    <dbReference type="NCBI Taxonomy" id="1399860"/>
    <lineage>
        <taxon>Eukaryota</taxon>
        <taxon>Fungi</taxon>
        <taxon>Dikarya</taxon>
        <taxon>Ascomycota</taxon>
        <taxon>Pezizomycotina</taxon>
        <taxon>Sordariomycetes</taxon>
        <taxon>Hypocreomycetidae</taxon>
        <taxon>Hypocreales</taxon>
        <taxon>Ophiocordycipitaceae</taxon>
        <taxon>Ophiocordyceps</taxon>
    </lineage>
</organism>
<dbReference type="OrthoDB" id="5226580at2759"/>
<comment type="caution">
    <text evidence="8">The sequence shown here is derived from an EMBL/GenBank/DDBJ whole genome shotgun (WGS) entry which is preliminary data.</text>
</comment>
<dbReference type="Gene3D" id="4.10.240.10">
    <property type="entry name" value="Zn(2)-C6 fungal-type DNA-binding domain"/>
    <property type="match status" value="1"/>
</dbReference>
<evidence type="ECO:0000256" key="6">
    <source>
        <dbReference type="SAM" id="MobiDB-lite"/>
    </source>
</evidence>
<dbReference type="PANTHER" id="PTHR31845:SF32">
    <property type="entry name" value="MISCELLANEOUS ZN(II)2CYS6 TRANSCRIPTION FACTOR (EUROFUNG)-RELATED"/>
    <property type="match status" value="1"/>
</dbReference>
<keyword evidence="5" id="KW-0539">Nucleus</keyword>
<protein>
    <recommendedName>
        <fullName evidence="7">Zn(2)-C6 fungal-type domain-containing protein</fullName>
    </recommendedName>
</protein>
<sequence>MSPSPSLMSSSGAPAGYGRSCTNCSKAKCRCVIRPQGGSCERCHRLGKFCQQIAAVRKRTFKKSTTSRTAQLEEKLEDLVTMLKASQNQSRPEEPTSMSGHSPASSTTPLSAQHFTSRLDSLAAAATANNGDVAETPRCLYPCCFSKHDAGAPCSREEVEQCLQMSDEDAERRLSMFRDWLEKFPILHIPDNVTAHQVRSQKPFLWLAILNITSPMNRFQLLLRERFRQEICLRIVMNHERDMDLLWGLLTYLCWATSSTGPGVRPFLVMYSELASTIIYDLGLGRAPHEEYKPGFCIQPLVAGLAPTAKQRTNEERRAVLTLWFMKSTISSFSGKLETMTWGPYMDECVDILDREGDLPHDDVFVALMKIQVIGEEAQKLLRTDTRGVYEQGPTHIFKAGLAHRLNQVRETLSPELFSHRVVRAQFHHVETHIHSIGLFTNQKIPVATRTASMHSCALAAKAWYDNYLDTDPTEVLGMPFTIYVSMSRTQVTLYKLTVLEDPAWDKEILRSTANLLDLLDCMIVKFQDLADTWRSLVQKEQEGSTFNKGVIMMQRIRDFWEPTLSRALRCGYLPSPEDSQQFNLLDPHEGPDGMLMDGQQGIDFQNMHWMTDFLGPWEF</sequence>
<comment type="subcellular location">
    <subcellularLocation>
        <location evidence="1">Nucleus</location>
    </subcellularLocation>
</comment>
<evidence type="ECO:0000256" key="3">
    <source>
        <dbReference type="ARBA" id="ARBA00023125"/>
    </source>
</evidence>
<keyword evidence="4" id="KW-0804">Transcription</keyword>
<dbReference type="InterPro" id="IPR051089">
    <property type="entry name" value="prtT"/>
</dbReference>
<keyword evidence="3" id="KW-0238">DNA-binding</keyword>
<dbReference type="PANTHER" id="PTHR31845">
    <property type="entry name" value="FINGER DOMAIN PROTEIN, PUTATIVE-RELATED"/>
    <property type="match status" value="1"/>
</dbReference>
<evidence type="ECO:0000313" key="8">
    <source>
        <dbReference type="EMBL" id="PHH63347.1"/>
    </source>
</evidence>
<keyword evidence="2" id="KW-0805">Transcription regulation</keyword>
<dbReference type="GO" id="GO:0000976">
    <property type="term" value="F:transcription cis-regulatory region binding"/>
    <property type="evidence" value="ECO:0007669"/>
    <property type="project" value="TreeGrafter"/>
</dbReference>
<dbReference type="Proteomes" id="UP000226192">
    <property type="component" value="Unassembled WGS sequence"/>
</dbReference>
<keyword evidence="9" id="KW-1185">Reference proteome</keyword>
<dbReference type="GO" id="GO:0008270">
    <property type="term" value="F:zinc ion binding"/>
    <property type="evidence" value="ECO:0007669"/>
    <property type="project" value="InterPro"/>
</dbReference>
<evidence type="ECO:0000259" key="7">
    <source>
        <dbReference type="PROSITE" id="PS00463"/>
    </source>
</evidence>
<dbReference type="GO" id="GO:0005634">
    <property type="term" value="C:nucleus"/>
    <property type="evidence" value="ECO:0007669"/>
    <property type="project" value="UniProtKB-SubCell"/>
</dbReference>
<feature type="domain" description="Zn(2)-C6 fungal-type" evidence="7">
    <location>
        <begin position="20"/>
        <end position="50"/>
    </location>
</feature>